<evidence type="ECO:0000313" key="3">
    <source>
        <dbReference type="EMBL" id="CAF4234429.1"/>
    </source>
</evidence>
<gene>
    <name evidence="2" type="ORF">OVA965_LOCUS34300</name>
    <name evidence="3" type="ORF">TMI583_LOCUS35218</name>
</gene>
<evidence type="ECO:0000313" key="2">
    <source>
        <dbReference type="EMBL" id="CAF1437405.1"/>
    </source>
</evidence>
<keyword evidence="1" id="KW-0560">Oxidoreductase</keyword>
<name>A0A8S2FE01_9BILA</name>
<dbReference type="Pfam" id="PF14027">
    <property type="entry name" value="Questin_oxidase"/>
    <property type="match status" value="1"/>
</dbReference>
<dbReference type="AlphaFoldDB" id="A0A8S2FE01"/>
<proteinExistence type="predicted"/>
<sequence>SIERLLEEYLPKLVDGMSGDATHGIINLGYAVHSPYKQSLTEALAYMVYSYVYLGHLEAYDESGITDVVVHPYDGCNEFVQLLKYVNKDALTMQQEMEQKCLEEPYRQLPGTVGKRLFIIRDTQEYSLKLQQYVRQIKAIDRVKDEQLMELTHALSVAVLLAYEGTIPEPDNFFMLHGVTSCWAFRQTLKYFTNPKQLRSALYSFVMTIVAVYLTQGIPEFILRDGSFPLFNIDNQSRQYCFMSRKEA</sequence>
<dbReference type="EMBL" id="CAJOBA010050449">
    <property type="protein sequence ID" value="CAF4234429.1"/>
    <property type="molecule type" value="Genomic_DNA"/>
</dbReference>
<feature type="non-terminal residue" evidence="2">
    <location>
        <position position="1"/>
    </location>
</feature>
<dbReference type="EMBL" id="CAJNOK010028649">
    <property type="protein sequence ID" value="CAF1437405.1"/>
    <property type="molecule type" value="Genomic_DNA"/>
</dbReference>
<dbReference type="Proteomes" id="UP000682733">
    <property type="component" value="Unassembled WGS sequence"/>
</dbReference>
<organism evidence="2 4">
    <name type="scientific">Didymodactylos carnosus</name>
    <dbReference type="NCBI Taxonomy" id="1234261"/>
    <lineage>
        <taxon>Eukaryota</taxon>
        <taxon>Metazoa</taxon>
        <taxon>Spiralia</taxon>
        <taxon>Gnathifera</taxon>
        <taxon>Rotifera</taxon>
        <taxon>Eurotatoria</taxon>
        <taxon>Bdelloidea</taxon>
        <taxon>Philodinida</taxon>
        <taxon>Philodinidae</taxon>
        <taxon>Didymodactylos</taxon>
    </lineage>
</organism>
<reference evidence="2" key="1">
    <citation type="submission" date="2021-02" db="EMBL/GenBank/DDBJ databases">
        <authorList>
            <person name="Nowell W R."/>
        </authorList>
    </citation>
    <scope>NUCLEOTIDE SEQUENCE</scope>
</reference>
<comment type="caution">
    <text evidence="2">The sequence shown here is derived from an EMBL/GenBank/DDBJ whole genome shotgun (WGS) entry which is preliminary data.</text>
</comment>
<evidence type="ECO:0000313" key="4">
    <source>
        <dbReference type="Proteomes" id="UP000677228"/>
    </source>
</evidence>
<dbReference type="PANTHER" id="PTHR35870">
    <property type="entry name" value="PROTEIN, PUTATIVE (AFU_ORTHOLOGUE AFUA_5G03330)-RELATED"/>
    <property type="match status" value="1"/>
</dbReference>
<dbReference type="PANTHER" id="PTHR35870:SF1">
    <property type="entry name" value="PROTEIN, PUTATIVE (AFU_ORTHOLOGUE AFUA_5G03330)-RELATED"/>
    <property type="match status" value="1"/>
</dbReference>
<protein>
    <submittedName>
        <fullName evidence="2">Uncharacterized protein</fullName>
    </submittedName>
</protein>
<dbReference type="GO" id="GO:0016491">
    <property type="term" value="F:oxidoreductase activity"/>
    <property type="evidence" value="ECO:0007669"/>
    <property type="project" value="UniProtKB-KW"/>
</dbReference>
<accession>A0A8S2FE01</accession>
<evidence type="ECO:0000256" key="1">
    <source>
        <dbReference type="ARBA" id="ARBA00023002"/>
    </source>
</evidence>
<dbReference type="Proteomes" id="UP000677228">
    <property type="component" value="Unassembled WGS sequence"/>
</dbReference>
<dbReference type="InterPro" id="IPR025337">
    <property type="entry name" value="Questin_oxidase-like"/>
</dbReference>